<organism evidence="2">
    <name type="scientific">Anopheles triannulatus</name>
    <dbReference type="NCBI Taxonomy" id="58253"/>
    <lineage>
        <taxon>Eukaryota</taxon>
        <taxon>Metazoa</taxon>
        <taxon>Ecdysozoa</taxon>
        <taxon>Arthropoda</taxon>
        <taxon>Hexapoda</taxon>
        <taxon>Insecta</taxon>
        <taxon>Pterygota</taxon>
        <taxon>Neoptera</taxon>
        <taxon>Endopterygota</taxon>
        <taxon>Diptera</taxon>
        <taxon>Nematocera</taxon>
        <taxon>Culicoidea</taxon>
        <taxon>Culicidae</taxon>
        <taxon>Anophelinae</taxon>
        <taxon>Anopheles</taxon>
    </lineage>
</organism>
<evidence type="ECO:0000313" key="2">
    <source>
        <dbReference type="EMBL" id="MBW43235.1"/>
    </source>
</evidence>
<sequence>MFRAYGSLPASEFTANAGGGGIPTATAAAAPTLALGPFDLPADWSADIDASLVGASGYNGDTLGDGCGGGAADGAIGSKPFLQRSISLFDGADYQQQRHHGSVVGTSSAAGSGPLRTGFPGPYPDSGDDRRQQQQDNQELSSMLLMGGNLFQADSDPLEGFLHPNFAVCGRCWLLTGFPWRCPGCGFVRCQLF</sequence>
<evidence type="ECO:0000256" key="1">
    <source>
        <dbReference type="SAM" id="MobiDB-lite"/>
    </source>
</evidence>
<accession>A0A2M4AR11</accession>
<name>A0A2M4AR11_9DIPT</name>
<dbReference type="AlphaFoldDB" id="A0A2M4AR11"/>
<proteinExistence type="predicted"/>
<protein>
    <submittedName>
        <fullName evidence="2">Uncharacterized protein</fullName>
    </submittedName>
</protein>
<reference evidence="2" key="1">
    <citation type="submission" date="2018-01" db="EMBL/GenBank/DDBJ databases">
        <title>An insight into the sialome of Amazonian anophelines.</title>
        <authorList>
            <person name="Ribeiro J.M."/>
            <person name="Scarpassa V."/>
            <person name="Calvo E."/>
        </authorList>
    </citation>
    <scope>NUCLEOTIDE SEQUENCE</scope>
    <source>
        <tissue evidence="2">Salivary glands</tissue>
    </source>
</reference>
<feature type="region of interest" description="Disordered" evidence="1">
    <location>
        <begin position="100"/>
        <end position="136"/>
    </location>
</feature>
<dbReference type="EMBL" id="GGFK01009914">
    <property type="protein sequence ID" value="MBW43235.1"/>
    <property type="molecule type" value="Transcribed_RNA"/>
</dbReference>
<feature type="compositionally biased region" description="Low complexity" evidence="1">
    <location>
        <begin position="102"/>
        <end position="113"/>
    </location>
</feature>